<dbReference type="EMBL" id="CAJNJA010080541">
    <property type="protein sequence ID" value="CAE7927895.1"/>
    <property type="molecule type" value="Genomic_DNA"/>
</dbReference>
<proteinExistence type="predicted"/>
<dbReference type="SUPFAM" id="SSF47823">
    <property type="entry name" value="lambda integrase-like, N-terminal domain"/>
    <property type="match status" value="1"/>
</dbReference>
<dbReference type="InterPro" id="IPR010998">
    <property type="entry name" value="Integrase_recombinase_N"/>
</dbReference>
<dbReference type="Gene3D" id="1.10.150.130">
    <property type="match status" value="1"/>
</dbReference>
<organism evidence="3 4">
    <name type="scientific">Symbiodinium necroappetens</name>
    <dbReference type="NCBI Taxonomy" id="1628268"/>
    <lineage>
        <taxon>Eukaryota</taxon>
        <taxon>Sar</taxon>
        <taxon>Alveolata</taxon>
        <taxon>Dinophyceae</taxon>
        <taxon>Suessiales</taxon>
        <taxon>Symbiodiniaceae</taxon>
        <taxon>Symbiodinium</taxon>
    </lineage>
</organism>
<feature type="region of interest" description="Disordered" evidence="2">
    <location>
        <begin position="1"/>
        <end position="20"/>
    </location>
</feature>
<protein>
    <submittedName>
        <fullName evidence="3">Uncharacterized protein</fullName>
    </submittedName>
</protein>
<dbReference type="OrthoDB" id="442742at2759"/>
<gene>
    <name evidence="3" type="ORF">SNEC2469_LOCUS32174</name>
</gene>
<feature type="compositionally biased region" description="Basic residues" evidence="2">
    <location>
        <begin position="918"/>
        <end position="932"/>
    </location>
</feature>
<dbReference type="Proteomes" id="UP000601435">
    <property type="component" value="Unassembled WGS sequence"/>
</dbReference>
<feature type="region of interest" description="Disordered" evidence="2">
    <location>
        <begin position="918"/>
        <end position="941"/>
    </location>
</feature>
<evidence type="ECO:0000256" key="2">
    <source>
        <dbReference type="SAM" id="MobiDB-lite"/>
    </source>
</evidence>
<keyword evidence="1" id="KW-0238">DNA-binding</keyword>
<evidence type="ECO:0000256" key="1">
    <source>
        <dbReference type="ARBA" id="ARBA00023125"/>
    </source>
</evidence>
<comment type="caution">
    <text evidence="3">The sequence shown here is derived from an EMBL/GenBank/DDBJ whole genome shotgun (WGS) entry which is preliminary data.</text>
</comment>
<dbReference type="GO" id="GO:0003677">
    <property type="term" value="F:DNA binding"/>
    <property type="evidence" value="ECO:0007669"/>
    <property type="project" value="UniProtKB-KW"/>
</dbReference>
<keyword evidence="4" id="KW-1185">Reference proteome</keyword>
<evidence type="ECO:0000313" key="3">
    <source>
        <dbReference type="EMBL" id="CAE7927895.1"/>
    </source>
</evidence>
<accession>A0A813C108</accession>
<feature type="region of interest" description="Disordered" evidence="2">
    <location>
        <begin position="1341"/>
        <end position="1380"/>
    </location>
</feature>
<reference evidence="3" key="1">
    <citation type="submission" date="2021-02" db="EMBL/GenBank/DDBJ databases">
        <authorList>
            <person name="Dougan E. K."/>
            <person name="Rhodes N."/>
            <person name="Thang M."/>
            <person name="Chan C."/>
        </authorList>
    </citation>
    <scope>NUCLEOTIDE SEQUENCE</scope>
</reference>
<name>A0A813C108_9DINO</name>
<evidence type="ECO:0000313" key="4">
    <source>
        <dbReference type="Proteomes" id="UP000601435"/>
    </source>
</evidence>
<sequence>MSEVVNAAAHYPSPEGSEHSWAVAGPDEDLNFGPLMAQQDSEGQDDWHSMNARLVAMRTLQYKYPWEHSSRSTFEARRLLAARFAKTDDQMLLAAFKKVRSIVLFHPEDSALGRSLVAMAGLFVEEAVLSRSIEDAFAGKAPGTLLKRASDFSRFAVWAVRNRIRPLAPSEPQVYEYVSFLRHSGASATSADSFIKAMKFFMHHTGAYLKSPVSARVSGVASSMELKKRPLWQAPPLPVTHVRALEEFVVDTEDHARATIAGFLLFCIYSSSRFSDAARASGISIDESGGAVVILETGTMHYKTRAKDRQNRMLPRGSLTTHASCPRLRLRPRGSSDLCDLEAFTSHSLKATALSWSAKSGTMTYEEMLTQGHHVHPKLGMALLYSRDAMAEIMVKVGRIIRAIVSGGFSPDLPRAQRVALALQRAPEDFAHLPETQPDLVEGEDEARESECEGSDISDSELLKGLQALNLPPAPDAVRPRIEATFAGNVFTSSQGWCTVRLRQGDSSVGGVLPLTCVPCLRVKLRFMFANSAPLRIAVPESDRKPVLFKKEAALLSVFGRYSIDFGVWNWLLFSDWVETAGLADQTFHLERWVQRSLKFSSCARCMIDRPGLAYCGMAGLESSAHFKDRARKYGLGGDLITEFTDAGIDTFGKLAFICAIQPNSGEDAALLEAIKGLTGKDVPPKDIPTVRRLWYESHTHAMLDLQQQVQKTPDSQPREMPMAERLTRLKRQRDELKGLVLDVRTEPGHALVDKVQSMLDQGLISHIPPEKCVSRQDEIMGVKSESRLSLGSDGNIKMTHQASDLRCDTSGELRLRQCFLRRALAFDQVGLASFVQLEEWSNKMFQALLESPPAGYRYVTIQQILSADAKLWQIMSQESRGNIVVGVGLDPPLDSLLKKLCLDPLVIACMTEVARKRNQPPKKTGKGKNGKGKQGEGSSPAGVSLKELLANLPVNCKAKNAEGHFICPFYNKGICRMKRGGRWPLSQFPALPASKQRLPVSPPRFFSFLIFCQGGLEEGLPPFSQEHVDSQNACLPNVVGPVSFCAREHEHSTSAAQGRFPLPTKEALRCDSIQEPLELFSQPACNSSPAIAQAPQVATDGDGEKAPWLVEVCAGSAVLSATALRAGWNALPIDQPSCRFHAHTPLFIMDMRQSSSSVLLASLASRANVAWYHFGLPCGTCSRARERPLPNAPLPLHDADNLFGKAGLRPAEQEQVTAANQVYEQAVEVLFLAYSRGALVTIENPLRSWLWPLLAVLVKRRGPASFRQWYFSLQDYDFDSCMFGSGRAKATRIKGLGHSWQFKTKDEAELDNGERKSLERRPGWSRCRLIVIISQVSCPGKRGDPISSSCSGKLGDPVSSSCSGKRSDPGGQPCNTKRLAGGSSDLVGVFHTMEQHIQLASELAAPSEWAHQVPDAVRRNIFRLCTEGPLAVSKARLQALNHLNARLKELEPQEAELRGGMHPDVEEVTRGKAICLFRELLEETGFGDMSVVDSLISGVDLGGVEPPCALFPERHRPMQIHPDQLDAQEIEAGYLLGPFSSVEEVSKFLGCQCWSLSPRFLLRQGEDGKVRVIDDFSASAVNQSFESHSHLVLQDTDFTVGLLRFLSRVLLNKVEVVVPLSDGQVLRGAWSREMLQSPPLLAKTIDLKKAYKQMAVRPSAWRHAVLGYPDKKDGWTFAISRSLPFGATSSVYAFNKLALALLHIMVVKFHAIATDFYDDYTVFEFQPVVTLGVVLHLEEIWNGRITIANKPGRISKICTMLAPIAEGKPATRSHFMGCLILLVFSKALARGRTTGVELRAAALLAMDVLKGARPRTLVARLTPPMVLYTDGAYENEVATWGAILLDPLSGARWMFHGTVCRTLCDHWRTHAGEQIICEVEAFAVALVLYGLRGSLRGRCIVSFIDNDAARFGFIRRSSPSQCMFNIICIVTVLEAILETSLWYERVPSKSNPSDLPSRGALAEAVERFAVLDKGDVAISEHVLSMLVSKSYDPRLANVIAKAVRCEADMVSDLYQ</sequence>